<comment type="caution">
    <text evidence="1">The sequence shown here is derived from an EMBL/GenBank/DDBJ whole genome shotgun (WGS) entry which is preliminary data.</text>
</comment>
<name>A0ABU7CAX5_9TELE</name>
<organism evidence="1 2">
    <name type="scientific">Ataeniobius toweri</name>
    <dbReference type="NCBI Taxonomy" id="208326"/>
    <lineage>
        <taxon>Eukaryota</taxon>
        <taxon>Metazoa</taxon>
        <taxon>Chordata</taxon>
        <taxon>Craniata</taxon>
        <taxon>Vertebrata</taxon>
        <taxon>Euteleostomi</taxon>
        <taxon>Actinopterygii</taxon>
        <taxon>Neopterygii</taxon>
        <taxon>Teleostei</taxon>
        <taxon>Neoteleostei</taxon>
        <taxon>Acanthomorphata</taxon>
        <taxon>Ovalentaria</taxon>
        <taxon>Atherinomorphae</taxon>
        <taxon>Cyprinodontiformes</taxon>
        <taxon>Goodeidae</taxon>
        <taxon>Ataeniobius</taxon>
    </lineage>
</organism>
<protein>
    <submittedName>
        <fullName evidence="1">Uncharacterized protein</fullName>
    </submittedName>
</protein>
<keyword evidence="2" id="KW-1185">Reference proteome</keyword>
<feature type="non-terminal residue" evidence="1">
    <location>
        <position position="1"/>
    </location>
</feature>
<reference evidence="1 2" key="1">
    <citation type="submission" date="2021-07" db="EMBL/GenBank/DDBJ databases">
        <authorList>
            <person name="Palmer J.M."/>
        </authorList>
    </citation>
    <scope>NUCLEOTIDE SEQUENCE [LARGE SCALE GENOMIC DNA]</scope>
    <source>
        <strain evidence="1 2">AT_MEX2019</strain>
        <tissue evidence="1">Muscle</tissue>
    </source>
</reference>
<accession>A0ABU7CAX5</accession>
<evidence type="ECO:0000313" key="2">
    <source>
        <dbReference type="Proteomes" id="UP001345963"/>
    </source>
</evidence>
<proteinExistence type="predicted"/>
<gene>
    <name evidence="1" type="ORF">ATANTOWER_031599</name>
</gene>
<sequence>NSATISAGSEIGRRAWCPVPSYKPSKPAHWQERNYKSSVFIARRAHTWEGGGDRKGWHCVDSGRGGRK</sequence>
<dbReference type="EMBL" id="JAHUTI010087610">
    <property type="protein sequence ID" value="MED6259792.1"/>
    <property type="molecule type" value="Genomic_DNA"/>
</dbReference>
<dbReference type="Proteomes" id="UP001345963">
    <property type="component" value="Unassembled WGS sequence"/>
</dbReference>
<evidence type="ECO:0000313" key="1">
    <source>
        <dbReference type="EMBL" id="MED6259792.1"/>
    </source>
</evidence>